<dbReference type="PANTHER" id="PTHR33164">
    <property type="entry name" value="TRANSCRIPTIONAL REGULATOR, MARR FAMILY"/>
    <property type="match status" value="1"/>
</dbReference>
<evidence type="ECO:0000259" key="1">
    <source>
        <dbReference type="PROSITE" id="PS50995"/>
    </source>
</evidence>
<dbReference type="PRINTS" id="PR00598">
    <property type="entry name" value="HTHMARR"/>
</dbReference>
<protein>
    <recommendedName>
        <fullName evidence="1">HTH marR-type domain-containing protein</fullName>
    </recommendedName>
</protein>
<dbReference type="InterPro" id="IPR000835">
    <property type="entry name" value="HTH_MarR-typ"/>
</dbReference>
<reference evidence="2 3" key="1">
    <citation type="submission" date="2024-04" db="EMBL/GenBank/DDBJ databases">
        <title>Draft genome sequence of Pseudophaeobacter arcticus NBRC 116598.</title>
        <authorList>
            <person name="Miyakawa T."/>
            <person name="Kusuya Y."/>
            <person name="Miura T."/>
        </authorList>
    </citation>
    <scope>NUCLEOTIDE SEQUENCE [LARGE SCALE GENOMIC DNA]</scope>
    <source>
        <strain evidence="2 3">SU-CL00105</strain>
    </source>
</reference>
<gene>
    <name evidence="2" type="ORF">NBRC116598_07730</name>
</gene>
<organism evidence="2 3">
    <name type="scientific">Pseudophaeobacter arcticus</name>
    <dbReference type="NCBI Taxonomy" id="385492"/>
    <lineage>
        <taxon>Bacteria</taxon>
        <taxon>Pseudomonadati</taxon>
        <taxon>Pseudomonadota</taxon>
        <taxon>Alphaproteobacteria</taxon>
        <taxon>Rhodobacterales</taxon>
        <taxon>Paracoccaceae</taxon>
        <taxon>Pseudophaeobacter</taxon>
    </lineage>
</organism>
<name>A0ABQ0AHI2_9RHOB</name>
<evidence type="ECO:0000313" key="2">
    <source>
        <dbReference type="EMBL" id="GAA6195329.1"/>
    </source>
</evidence>
<dbReference type="PROSITE" id="PS50995">
    <property type="entry name" value="HTH_MARR_2"/>
    <property type="match status" value="1"/>
</dbReference>
<dbReference type="InterPro" id="IPR036388">
    <property type="entry name" value="WH-like_DNA-bd_sf"/>
</dbReference>
<evidence type="ECO:0000313" key="3">
    <source>
        <dbReference type="Proteomes" id="UP001441944"/>
    </source>
</evidence>
<dbReference type="PANTHER" id="PTHR33164:SF57">
    <property type="entry name" value="MARR-FAMILY TRANSCRIPTIONAL REGULATOR"/>
    <property type="match status" value="1"/>
</dbReference>
<dbReference type="InterPro" id="IPR036390">
    <property type="entry name" value="WH_DNA-bd_sf"/>
</dbReference>
<dbReference type="Gene3D" id="1.10.10.10">
    <property type="entry name" value="Winged helix-like DNA-binding domain superfamily/Winged helix DNA-binding domain"/>
    <property type="match status" value="1"/>
</dbReference>
<dbReference type="SUPFAM" id="SSF46785">
    <property type="entry name" value="Winged helix' DNA-binding domain"/>
    <property type="match status" value="1"/>
</dbReference>
<dbReference type="SMART" id="SM00347">
    <property type="entry name" value="HTH_MARR"/>
    <property type="match status" value="1"/>
</dbReference>
<dbReference type="Pfam" id="PF01047">
    <property type="entry name" value="MarR"/>
    <property type="match status" value="1"/>
</dbReference>
<sequence>MFALYWRMEDALGKQEIISGLGRAECYLLLQLDHPRRLGELAKTLMLVPSSVTMAADRLEQDGLAVRLRDAQDRRAFLLQLTAKGRSLRAALEKRAEQAFREICDLNDDDIQKFSVLSDKLQKTFLGAANRCPGKER</sequence>
<dbReference type="Proteomes" id="UP001441944">
    <property type="component" value="Unassembled WGS sequence"/>
</dbReference>
<proteinExistence type="predicted"/>
<comment type="caution">
    <text evidence="2">The sequence shown here is derived from an EMBL/GenBank/DDBJ whole genome shotgun (WGS) entry which is preliminary data.</text>
</comment>
<accession>A0ABQ0AHI2</accession>
<keyword evidence="3" id="KW-1185">Reference proteome</keyword>
<dbReference type="InterPro" id="IPR039422">
    <property type="entry name" value="MarR/SlyA-like"/>
</dbReference>
<dbReference type="EMBL" id="BAABWU010000002">
    <property type="protein sequence ID" value="GAA6195329.1"/>
    <property type="molecule type" value="Genomic_DNA"/>
</dbReference>
<feature type="domain" description="HTH marR-type" evidence="1">
    <location>
        <begin position="1"/>
        <end position="123"/>
    </location>
</feature>